<keyword evidence="3" id="KW-1185">Reference proteome</keyword>
<gene>
    <name evidence="2" type="ORF">DKL58_01540</name>
</gene>
<accession>A0ABM6VYZ1</accession>
<reference evidence="2 3" key="1">
    <citation type="submission" date="2018-05" db="EMBL/GenBank/DDBJ databases">
        <title>Reference genomes for bee gut microbiota database.</title>
        <authorList>
            <person name="Ellegaard K.M."/>
        </authorList>
    </citation>
    <scope>NUCLEOTIDE SEQUENCE [LARGE SCALE GENOMIC DNA]</scope>
    <source>
        <strain evidence="2 3">ESL0186</strain>
    </source>
</reference>
<name>A0ABM6VYZ1_9LACO</name>
<dbReference type="PANTHER" id="PTHR32502">
    <property type="entry name" value="N-ACETYLGALACTOSAMINE PERMEASE II COMPONENT-RELATED"/>
    <property type="match status" value="1"/>
</dbReference>
<proteinExistence type="predicted"/>
<evidence type="ECO:0000313" key="2">
    <source>
        <dbReference type="EMBL" id="AWM74760.1"/>
    </source>
</evidence>
<protein>
    <submittedName>
        <fullName evidence="2">PTS mannose transporter subunit IID</fullName>
    </submittedName>
</protein>
<dbReference type="RefSeq" id="WP_109585847.1">
    <property type="nucleotide sequence ID" value="NZ_CP029477.1"/>
</dbReference>
<evidence type="ECO:0000313" key="3">
    <source>
        <dbReference type="Proteomes" id="UP000246036"/>
    </source>
</evidence>
<evidence type="ECO:0000256" key="1">
    <source>
        <dbReference type="SAM" id="Phobius"/>
    </source>
</evidence>
<sequence>MSESKHKLNNKDLWKIAWRINFMRLTLNYETLNGVGFMRTIAPALAKIYPNKRDLSEAMNRHRVFYNSHINFDGGILTLAAAMEETTGPDEKDSINALKTGLMGPFAGLGDSLVKMTWTPIVGSIGASLAFAGNVFGPILMFILYNIVNIGGRLYAVFFGYHKGMDFLKNNQHSDAIKRISTMANVVGLMVVGALIATVVKVSTPIKFAVHSTISNKISTGTISLQSMFDKIMPGLLSLAVTVVSYLILKKTNGKHAALLIVIMMALVVVLSYFKIL</sequence>
<dbReference type="InterPro" id="IPR004704">
    <property type="entry name" value="PTS_IID_man"/>
</dbReference>
<feature type="transmembrane region" description="Helical" evidence="1">
    <location>
        <begin position="182"/>
        <end position="200"/>
    </location>
</feature>
<keyword evidence="1" id="KW-0812">Transmembrane</keyword>
<dbReference type="PANTHER" id="PTHR32502:SF23">
    <property type="entry name" value="TRANSPORT PROTEIN, PTS SYSTEM"/>
    <property type="match status" value="1"/>
</dbReference>
<feature type="transmembrane region" description="Helical" evidence="1">
    <location>
        <begin position="139"/>
        <end position="161"/>
    </location>
</feature>
<keyword evidence="1" id="KW-0472">Membrane</keyword>
<dbReference type="Proteomes" id="UP000246036">
    <property type="component" value="Chromosome"/>
</dbReference>
<dbReference type="Pfam" id="PF03613">
    <property type="entry name" value="EIID-AGA"/>
    <property type="match status" value="1"/>
</dbReference>
<dbReference type="PROSITE" id="PS51108">
    <property type="entry name" value="PTS_EIID"/>
    <property type="match status" value="1"/>
</dbReference>
<keyword evidence="1" id="KW-1133">Transmembrane helix</keyword>
<feature type="transmembrane region" description="Helical" evidence="1">
    <location>
        <begin position="256"/>
        <end position="274"/>
    </location>
</feature>
<dbReference type="EMBL" id="CP029477">
    <property type="protein sequence ID" value="AWM74760.1"/>
    <property type="molecule type" value="Genomic_DNA"/>
</dbReference>
<dbReference type="InterPro" id="IPR050303">
    <property type="entry name" value="GatZ_KbaZ_carbometab"/>
</dbReference>
<organism evidence="2 3">
    <name type="scientific">Lactobacillus kullabergensis</name>
    <dbReference type="NCBI Taxonomy" id="1218493"/>
    <lineage>
        <taxon>Bacteria</taxon>
        <taxon>Bacillati</taxon>
        <taxon>Bacillota</taxon>
        <taxon>Bacilli</taxon>
        <taxon>Lactobacillales</taxon>
        <taxon>Lactobacillaceae</taxon>
        <taxon>Lactobacillus</taxon>
    </lineage>
</organism>
<feature type="transmembrane region" description="Helical" evidence="1">
    <location>
        <begin position="232"/>
        <end position="249"/>
    </location>
</feature>